<dbReference type="EMBL" id="HG793134">
    <property type="protein sequence ID" value="CRL17486.1"/>
    <property type="molecule type" value="Genomic_DNA"/>
</dbReference>
<evidence type="ECO:0000313" key="2">
    <source>
        <dbReference type="Proteomes" id="UP000053732"/>
    </source>
</evidence>
<keyword evidence="2" id="KW-1185">Reference proteome</keyword>
<dbReference type="Proteomes" id="UP000053732">
    <property type="component" value="Unassembled WGS sequence"/>
</dbReference>
<name>A0A0G4NTR8_PENC3</name>
<evidence type="ECO:0000313" key="1">
    <source>
        <dbReference type="EMBL" id="CRL17486.1"/>
    </source>
</evidence>
<organism evidence="1 2">
    <name type="scientific">Penicillium camemberti (strain FM 013)</name>
    <dbReference type="NCBI Taxonomy" id="1429867"/>
    <lineage>
        <taxon>Eukaryota</taxon>
        <taxon>Fungi</taxon>
        <taxon>Dikarya</taxon>
        <taxon>Ascomycota</taxon>
        <taxon>Pezizomycotina</taxon>
        <taxon>Eurotiomycetes</taxon>
        <taxon>Eurotiomycetidae</taxon>
        <taxon>Eurotiales</taxon>
        <taxon>Aspergillaceae</taxon>
        <taxon>Penicillium</taxon>
    </lineage>
</organism>
<reference evidence="1 2" key="1">
    <citation type="journal article" date="2014" name="Nat. Commun.">
        <title>Multiple recent horizontal transfers of a large genomic region in cheese making fungi.</title>
        <authorList>
            <person name="Cheeseman K."/>
            <person name="Ropars J."/>
            <person name="Renault P."/>
            <person name="Dupont J."/>
            <person name="Gouzy J."/>
            <person name="Branca A."/>
            <person name="Abraham A.L."/>
            <person name="Ceppi M."/>
            <person name="Conseiller E."/>
            <person name="Debuchy R."/>
            <person name="Malagnac F."/>
            <person name="Goarin A."/>
            <person name="Silar P."/>
            <person name="Lacoste S."/>
            <person name="Sallet E."/>
            <person name="Bensimon A."/>
            <person name="Giraud T."/>
            <person name="Brygoo Y."/>
        </authorList>
    </citation>
    <scope>NUCLEOTIDE SEQUENCE [LARGE SCALE GENOMIC DNA]</scope>
    <source>
        <strain evidence="2">FM 013</strain>
    </source>
</reference>
<gene>
    <name evidence="1" type="ORF">PCAMFM013_S001g000446</name>
</gene>
<sequence length="41" mass="4493">MAYIYLATGPFGPDDILARGLTMCGGFVCGMYNNRNTPIFM</sequence>
<proteinExistence type="predicted"/>
<protein>
    <submittedName>
        <fullName evidence="1">Str. FM013</fullName>
    </submittedName>
</protein>
<dbReference type="AlphaFoldDB" id="A0A0G4NTR8"/>
<accession>A0A0G4NTR8</accession>